<dbReference type="GO" id="GO:0016788">
    <property type="term" value="F:hydrolase activity, acting on ester bonds"/>
    <property type="evidence" value="ECO:0007669"/>
    <property type="project" value="InterPro"/>
</dbReference>
<proteinExistence type="inferred from homology"/>
<sequence>MQYSPVLFLPGLLGLLPGAVAVTNIWLAGDSTMAEGGGGNGTQGWGHYLQYSYNSTKYLVHNEAVAGRSARSYWREGRFQAIADEVVAGDWVVIEMGHNDGGSLSDDDGRTDCPGSGSQVCYSEYDGVNETIYTFPAYLEMASELYLAKGAKVILSSATPDNPWETGTFTWVPNRFEYYTWLAAQYLGGPSAGVYFVSHGSYTAQLEDNLGANVTDNNFPIDHTHTAPYLANLVAGAFVLGIKCGTSALGAAAVNSTASLEATDLGRCLAWNSTISALI</sequence>
<feature type="signal peptide" evidence="3">
    <location>
        <begin position="1"/>
        <end position="21"/>
    </location>
</feature>
<dbReference type="Gene3D" id="3.40.50.1110">
    <property type="entry name" value="SGNH hydrolase"/>
    <property type="match status" value="1"/>
</dbReference>
<dbReference type="PANTHER" id="PTHR43695:SF1">
    <property type="entry name" value="RHAMNOGALACTURONAN ACETYLESTERASE"/>
    <property type="match status" value="1"/>
</dbReference>
<feature type="chain" id="PRO_5015442417" evidence="3">
    <location>
        <begin position="22"/>
        <end position="279"/>
    </location>
</feature>
<dbReference type="Pfam" id="PF00657">
    <property type="entry name" value="Lipase_GDSL"/>
    <property type="match status" value="1"/>
</dbReference>
<name>A0A2T3A8Q2_9PEZI</name>
<reference evidence="4 5" key="1">
    <citation type="journal article" date="2018" name="Mycol. Prog.">
        <title>Coniella lustricola, a new species from submerged detritus.</title>
        <authorList>
            <person name="Raudabaugh D.B."/>
            <person name="Iturriaga T."/>
            <person name="Carver A."/>
            <person name="Mondo S."/>
            <person name="Pangilinan J."/>
            <person name="Lipzen A."/>
            <person name="He G."/>
            <person name="Amirebrahimi M."/>
            <person name="Grigoriev I.V."/>
            <person name="Miller A.N."/>
        </authorList>
    </citation>
    <scope>NUCLEOTIDE SEQUENCE [LARGE SCALE GENOMIC DNA]</scope>
    <source>
        <strain evidence="4 5">B22-T-1</strain>
    </source>
</reference>
<dbReference type="OrthoDB" id="2141316at2759"/>
<keyword evidence="2" id="KW-0378">Hydrolase</keyword>
<accession>A0A2T3A8Q2</accession>
<dbReference type="EMBL" id="KZ678437">
    <property type="protein sequence ID" value="PSR85799.1"/>
    <property type="molecule type" value="Genomic_DNA"/>
</dbReference>
<dbReference type="AlphaFoldDB" id="A0A2T3A8Q2"/>
<dbReference type="STRING" id="2025994.A0A2T3A8Q2"/>
<evidence type="ECO:0000256" key="2">
    <source>
        <dbReference type="ARBA" id="ARBA00022801"/>
    </source>
</evidence>
<dbReference type="InterPro" id="IPR037459">
    <property type="entry name" value="RhgT-like"/>
</dbReference>
<dbReference type="PANTHER" id="PTHR43695">
    <property type="entry name" value="PUTATIVE (AFU_ORTHOLOGUE AFUA_2G17250)-RELATED"/>
    <property type="match status" value="1"/>
</dbReference>
<dbReference type="InterPro" id="IPR001087">
    <property type="entry name" value="GDSL"/>
</dbReference>
<protein>
    <submittedName>
        <fullName evidence="4">Rhamnogalacturonan acetylesterase</fullName>
    </submittedName>
</protein>
<dbReference type="SUPFAM" id="SSF52266">
    <property type="entry name" value="SGNH hydrolase"/>
    <property type="match status" value="1"/>
</dbReference>
<gene>
    <name evidence="4" type="ORF">BD289DRAFT_482498</name>
</gene>
<dbReference type="InParanoid" id="A0A2T3A8Q2"/>
<dbReference type="InterPro" id="IPR036514">
    <property type="entry name" value="SGNH_hydro_sf"/>
</dbReference>
<keyword evidence="3" id="KW-0732">Signal</keyword>
<evidence type="ECO:0000313" key="5">
    <source>
        <dbReference type="Proteomes" id="UP000241462"/>
    </source>
</evidence>
<evidence type="ECO:0000256" key="3">
    <source>
        <dbReference type="SAM" id="SignalP"/>
    </source>
</evidence>
<keyword evidence="5" id="KW-1185">Reference proteome</keyword>
<dbReference type="Proteomes" id="UP000241462">
    <property type="component" value="Unassembled WGS sequence"/>
</dbReference>
<comment type="similarity">
    <text evidence="1">Belongs to the 'GDSL' lipolytic enzyme family.</text>
</comment>
<organism evidence="4 5">
    <name type="scientific">Coniella lustricola</name>
    <dbReference type="NCBI Taxonomy" id="2025994"/>
    <lineage>
        <taxon>Eukaryota</taxon>
        <taxon>Fungi</taxon>
        <taxon>Dikarya</taxon>
        <taxon>Ascomycota</taxon>
        <taxon>Pezizomycotina</taxon>
        <taxon>Sordariomycetes</taxon>
        <taxon>Sordariomycetidae</taxon>
        <taxon>Diaporthales</taxon>
        <taxon>Schizoparmaceae</taxon>
        <taxon>Coniella</taxon>
    </lineage>
</organism>
<evidence type="ECO:0000256" key="1">
    <source>
        <dbReference type="ARBA" id="ARBA00008668"/>
    </source>
</evidence>
<evidence type="ECO:0000313" key="4">
    <source>
        <dbReference type="EMBL" id="PSR85799.1"/>
    </source>
</evidence>